<dbReference type="AlphaFoldDB" id="A0A512MFJ4"/>
<dbReference type="SUPFAM" id="SSF50156">
    <property type="entry name" value="PDZ domain-like"/>
    <property type="match status" value="1"/>
</dbReference>
<feature type="region of interest" description="Disordered" evidence="1">
    <location>
        <begin position="22"/>
        <end position="67"/>
    </location>
</feature>
<proteinExistence type="predicted"/>
<sequence>MVLILAFGAGAGVTYLMTKPPEVSVEKPKAEKPPQDRVAKVEKAGSLSSSGKAVDPRSPGVAARDLLNNGVPNRHRFEREGWDLAGMGAEAAMSRMEQLNGYTDLQNRTAFIRGMFEQLALSQKPADSLALLKRIPGVLDREAAMGALLRSWRHSPEVLTVSSELGIAGALGLHLLKSRSKDVSPQEVAAFAREFIKGSIRGSLLAEVAATLVKTDPAAAFALGNELTGQQQMAFMHRFADGWAAEDPEAAMKWAATVPDLVTRAELQASIIESQAERDAVGAARHAQQLPADTPGRVEILQAVAREWAAKDTRAAMQWAATLTDEAERNATQTGIRASAPVGIGAALGTEQGLPVVSGLMDGSAAQRAGTLQKGDRILAVSDGAGQWVDAKDTNLADVVGLIRGEAGTAVSLRIQPADGGAARVITITRQQIMHTPGQKLIQ</sequence>
<dbReference type="SMART" id="SM00228">
    <property type="entry name" value="PDZ"/>
    <property type="match status" value="1"/>
</dbReference>
<evidence type="ECO:0000259" key="2">
    <source>
        <dbReference type="PROSITE" id="PS50106"/>
    </source>
</evidence>
<protein>
    <recommendedName>
        <fullName evidence="2">PDZ domain-containing protein</fullName>
    </recommendedName>
</protein>
<evidence type="ECO:0000313" key="4">
    <source>
        <dbReference type="Proteomes" id="UP000321577"/>
    </source>
</evidence>
<gene>
    <name evidence="3" type="ORF">BGE01nite_47930</name>
</gene>
<dbReference type="EMBL" id="BKAG01000051">
    <property type="protein sequence ID" value="GEP45502.1"/>
    <property type="molecule type" value="Genomic_DNA"/>
</dbReference>
<evidence type="ECO:0000313" key="3">
    <source>
        <dbReference type="EMBL" id="GEP45502.1"/>
    </source>
</evidence>
<feature type="compositionally biased region" description="Basic and acidic residues" evidence="1">
    <location>
        <begin position="24"/>
        <end position="43"/>
    </location>
</feature>
<dbReference type="InterPro" id="IPR036034">
    <property type="entry name" value="PDZ_sf"/>
</dbReference>
<dbReference type="InterPro" id="IPR001478">
    <property type="entry name" value="PDZ"/>
</dbReference>
<accession>A0A512MFJ4</accession>
<organism evidence="3 4">
    <name type="scientific">Brevifollis gellanilyticus</name>
    <dbReference type="NCBI Taxonomy" id="748831"/>
    <lineage>
        <taxon>Bacteria</taxon>
        <taxon>Pseudomonadati</taxon>
        <taxon>Verrucomicrobiota</taxon>
        <taxon>Verrucomicrobiia</taxon>
        <taxon>Verrucomicrobiales</taxon>
        <taxon>Verrucomicrobiaceae</taxon>
    </lineage>
</organism>
<dbReference type="Gene3D" id="2.30.42.10">
    <property type="match status" value="1"/>
</dbReference>
<name>A0A512MFJ4_9BACT</name>
<evidence type="ECO:0000256" key="1">
    <source>
        <dbReference type="SAM" id="MobiDB-lite"/>
    </source>
</evidence>
<dbReference type="InterPro" id="IPR041489">
    <property type="entry name" value="PDZ_6"/>
</dbReference>
<dbReference type="CDD" id="cd06782">
    <property type="entry name" value="cpPDZ_CPP-like"/>
    <property type="match status" value="1"/>
</dbReference>
<dbReference type="Pfam" id="PF17820">
    <property type="entry name" value="PDZ_6"/>
    <property type="match status" value="1"/>
</dbReference>
<keyword evidence="4" id="KW-1185">Reference proteome</keyword>
<reference evidence="3 4" key="1">
    <citation type="submission" date="2019-07" db="EMBL/GenBank/DDBJ databases">
        <title>Whole genome shotgun sequence of Brevifollis gellanilyticus NBRC 108608.</title>
        <authorList>
            <person name="Hosoyama A."/>
            <person name="Uohara A."/>
            <person name="Ohji S."/>
            <person name="Ichikawa N."/>
        </authorList>
    </citation>
    <scope>NUCLEOTIDE SEQUENCE [LARGE SCALE GENOMIC DNA]</scope>
    <source>
        <strain evidence="3 4">NBRC 108608</strain>
    </source>
</reference>
<comment type="caution">
    <text evidence="3">The sequence shown here is derived from an EMBL/GenBank/DDBJ whole genome shotgun (WGS) entry which is preliminary data.</text>
</comment>
<feature type="domain" description="PDZ" evidence="2">
    <location>
        <begin position="326"/>
        <end position="404"/>
    </location>
</feature>
<dbReference type="Proteomes" id="UP000321577">
    <property type="component" value="Unassembled WGS sequence"/>
</dbReference>
<dbReference type="PROSITE" id="PS50106">
    <property type="entry name" value="PDZ"/>
    <property type="match status" value="1"/>
</dbReference>